<sequence length="84" mass="9479">MPQLYFSVDRPLADELARRAADENLPLSKYLARLVREQVQEAWPDDYLSAVIGCCADDPLEEPTDDPPDEPEAETTLLFLEGRS</sequence>
<dbReference type="EMBL" id="NRSJ01000007">
    <property type="protein sequence ID" value="MBK1704170.1"/>
    <property type="molecule type" value="Genomic_DNA"/>
</dbReference>
<dbReference type="RefSeq" id="WP_200345341.1">
    <property type="nucleotide sequence ID" value="NZ_NRSJ01000007.1"/>
</dbReference>
<dbReference type="AlphaFoldDB" id="A0AAJ0U3I5"/>
<organism evidence="1 2">
    <name type="scientific">Halochromatium glycolicum</name>
    <dbReference type="NCBI Taxonomy" id="85075"/>
    <lineage>
        <taxon>Bacteria</taxon>
        <taxon>Pseudomonadati</taxon>
        <taxon>Pseudomonadota</taxon>
        <taxon>Gammaproteobacteria</taxon>
        <taxon>Chromatiales</taxon>
        <taxon>Chromatiaceae</taxon>
        <taxon>Halochromatium</taxon>
    </lineage>
</organism>
<proteinExistence type="predicted"/>
<protein>
    <submittedName>
        <fullName evidence="1">Uncharacterized protein</fullName>
    </submittedName>
</protein>
<keyword evidence="2" id="KW-1185">Reference proteome</keyword>
<gene>
    <name evidence="1" type="ORF">CKO40_06305</name>
</gene>
<reference evidence="1" key="2">
    <citation type="journal article" date="2020" name="Microorganisms">
        <title>Osmotic Adaptation and Compatible Solute Biosynthesis of Phototrophic Bacteria as Revealed from Genome Analyses.</title>
        <authorList>
            <person name="Imhoff J.F."/>
            <person name="Rahn T."/>
            <person name="Kunzel S."/>
            <person name="Keller A."/>
            <person name="Neulinger S.C."/>
        </authorList>
    </citation>
    <scope>NUCLEOTIDE SEQUENCE</scope>
    <source>
        <strain evidence="1">DSM 11080</strain>
    </source>
</reference>
<dbReference type="Proteomes" id="UP001296776">
    <property type="component" value="Unassembled WGS sequence"/>
</dbReference>
<evidence type="ECO:0000313" key="2">
    <source>
        <dbReference type="Proteomes" id="UP001296776"/>
    </source>
</evidence>
<comment type="caution">
    <text evidence="1">The sequence shown here is derived from an EMBL/GenBank/DDBJ whole genome shotgun (WGS) entry which is preliminary data.</text>
</comment>
<evidence type="ECO:0000313" key="1">
    <source>
        <dbReference type="EMBL" id="MBK1704170.1"/>
    </source>
</evidence>
<reference evidence="1" key="1">
    <citation type="submission" date="2017-08" db="EMBL/GenBank/DDBJ databases">
        <authorList>
            <person name="Imhoff J.F."/>
            <person name="Rahn T."/>
            <person name="Kuenzel S."/>
            <person name="Neulinger S.C."/>
        </authorList>
    </citation>
    <scope>NUCLEOTIDE SEQUENCE</scope>
    <source>
        <strain evidence="1">DSM 11080</strain>
    </source>
</reference>
<name>A0AAJ0U3I5_9GAMM</name>
<accession>A0AAJ0U3I5</accession>